<sequence>MSIQCSKSEKKEILGRIKQTVDVDEILKYTNYQDNDIRLKAVSELCPCKVQEDNKEFWDRVFQMVDDPDAKIRARILHIICDGSPDRLELQVAEALERFNRDTDRDIKRQAHKVLASYTRTGKWNIL</sequence>
<dbReference type="AlphaFoldDB" id="W7X8E3"/>
<dbReference type="InterPro" id="IPR016024">
    <property type="entry name" value="ARM-type_fold"/>
</dbReference>
<name>W7X8E3_TETTS</name>
<dbReference type="RefSeq" id="XP_012654803.1">
    <property type="nucleotide sequence ID" value="XM_012799349.1"/>
</dbReference>
<reference evidence="2" key="1">
    <citation type="journal article" date="2006" name="PLoS Biol.">
        <title>Macronuclear genome sequence of the ciliate Tetrahymena thermophila, a model eukaryote.</title>
        <authorList>
            <person name="Eisen J.A."/>
            <person name="Coyne R.S."/>
            <person name="Wu M."/>
            <person name="Wu D."/>
            <person name="Thiagarajan M."/>
            <person name="Wortman J.R."/>
            <person name="Badger J.H."/>
            <person name="Ren Q."/>
            <person name="Amedeo P."/>
            <person name="Jones K.M."/>
            <person name="Tallon L.J."/>
            <person name="Delcher A.L."/>
            <person name="Salzberg S.L."/>
            <person name="Silva J.C."/>
            <person name="Haas B.J."/>
            <person name="Majoros W.H."/>
            <person name="Farzad M."/>
            <person name="Carlton J.M."/>
            <person name="Smith R.K. Jr."/>
            <person name="Garg J."/>
            <person name="Pearlman R.E."/>
            <person name="Karrer K.M."/>
            <person name="Sun L."/>
            <person name="Manning G."/>
            <person name="Elde N.C."/>
            <person name="Turkewitz A.P."/>
            <person name="Asai D.J."/>
            <person name="Wilkes D.E."/>
            <person name="Wang Y."/>
            <person name="Cai H."/>
            <person name="Collins K."/>
            <person name="Stewart B.A."/>
            <person name="Lee S.R."/>
            <person name="Wilamowska K."/>
            <person name="Weinberg Z."/>
            <person name="Ruzzo W.L."/>
            <person name="Wloga D."/>
            <person name="Gaertig J."/>
            <person name="Frankel J."/>
            <person name="Tsao C.-C."/>
            <person name="Gorovsky M.A."/>
            <person name="Keeling P.J."/>
            <person name="Waller R.F."/>
            <person name="Patron N.J."/>
            <person name="Cherry J.M."/>
            <person name="Stover N.A."/>
            <person name="Krieger C.J."/>
            <person name="del Toro C."/>
            <person name="Ryder H.F."/>
            <person name="Williamson S.C."/>
            <person name="Barbeau R.A."/>
            <person name="Hamilton E.P."/>
            <person name="Orias E."/>
        </authorList>
    </citation>
    <scope>NUCLEOTIDE SEQUENCE [LARGE SCALE GENOMIC DNA]</scope>
    <source>
        <strain evidence="2">SB210</strain>
    </source>
</reference>
<dbReference type="EMBL" id="GG662537">
    <property type="protein sequence ID" value="EWS72678.1"/>
    <property type="molecule type" value="Genomic_DNA"/>
</dbReference>
<dbReference type="Gene3D" id="1.25.10.10">
    <property type="entry name" value="Leucine-rich Repeat Variant"/>
    <property type="match status" value="1"/>
</dbReference>
<protein>
    <recommendedName>
        <fullName evidence="3">HEAT repeat domain-containing protein</fullName>
    </recommendedName>
</protein>
<proteinExistence type="predicted"/>
<dbReference type="GeneID" id="24440438"/>
<dbReference type="KEGG" id="tet:TTHERM_000729209"/>
<gene>
    <name evidence="1" type="ORF">TTHERM_000729209</name>
</gene>
<keyword evidence="2" id="KW-1185">Reference proteome</keyword>
<dbReference type="InterPro" id="IPR011989">
    <property type="entry name" value="ARM-like"/>
</dbReference>
<dbReference type="Proteomes" id="UP000009168">
    <property type="component" value="Unassembled WGS sequence"/>
</dbReference>
<evidence type="ECO:0000313" key="2">
    <source>
        <dbReference type="Proteomes" id="UP000009168"/>
    </source>
</evidence>
<accession>W7X8E3</accession>
<organism evidence="1 2">
    <name type="scientific">Tetrahymena thermophila (strain SB210)</name>
    <dbReference type="NCBI Taxonomy" id="312017"/>
    <lineage>
        <taxon>Eukaryota</taxon>
        <taxon>Sar</taxon>
        <taxon>Alveolata</taxon>
        <taxon>Ciliophora</taxon>
        <taxon>Intramacronucleata</taxon>
        <taxon>Oligohymenophorea</taxon>
        <taxon>Hymenostomatida</taxon>
        <taxon>Tetrahymenina</taxon>
        <taxon>Tetrahymenidae</taxon>
        <taxon>Tetrahymena</taxon>
    </lineage>
</organism>
<evidence type="ECO:0008006" key="3">
    <source>
        <dbReference type="Google" id="ProtNLM"/>
    </source>
</evidence>
<dbReference type="OrthoDB" id="10017781at2759"/>
<evidence type="ECO:0000313" key="1">
    <source>
        <dbReference type="EMBL" id="EWS72678.1"/>
    </source>
</evidence>
<dbReference type="InParanoid" id="W7X8E3"/>
<dbReference type="SUPFAM" id="SSF48371">
    <property type="entry name" value="ARM repeat"/>
    <property type="match status" value="1"/>
</dbReference>